<dbReference type="Proteomes" id="UP000663828">
    <property type="component" value="Unassembled WGS sequence"/>
</dbReference>
<evidence type="ECO:0000256" key="7">
    <source>
        <dbReference type="ARBA" id="ARBA00039150"/>
    </source>
</evidence>
<dbReference type="GO" id="GO:0019915">
    <property type="term" value="P:lipid storage"/>
    <property type="evidence" value="ECO:0007669"/>
    <property type="project" value="InterPro"/>
</dbReference>
<dbReference type="Gene3D" id="3.40.50.1820">
    <property type="entry name" value="alpha/beta hydrolase"/>
    <property type="match status" value="1"/>
</dbReference>
<dbReference type="Pfam" id="PF10230">
    <property type="entry name" value="LIDHydrolase"/>
    <property type="match status" value="1"/>
</dbReference>
<comment type="subcellular location">
    <subcellularLocation>
        <location evidence="1">Lipid droplet</location>
    </subcellularLocation>
</comment>
<protein>
    <recommendedName>
        <fullName evidence="3">Lipid droplet-associated hydrolase</fullName>
        <ecNumber evidence="7">3.1.1.13</ecNumber>
    </recommendedName>
    <alternativeName>
        <fullName evidence="6">Lipid droplet-associated serine hydrolase</fullName>
    </alternativeName>
</protein>
<evidence type="ECO:0000256" key="6">
    <source>
        <dbReference type="ARBA" id="ARBA00031924"/>
    </source>
</evidence>
<dbReference type="GO" id="GO:0005811">
    <property type="term" value="C:lipid droplet"/>
    <property type="evidence" value="ECO:0007669"/>
    <property type="project" value="UniProtKB-SubCell"/>
</dbReference>
<evidence type="ECO:0000256" key="3">
    <source>
        <dbReference type="ARBA" id="ARBA00019242"/>
    </source>
</evidence>
<sequence>MSTKQKIENVNGIPTHIYQLGNAMQSSKTIVIIPGNPGLGGFYIPFAHELYNLFNENISILIISQAGHSPPLKHRFTLNEQIQHKLQTIDQLLPRTRQHRLILIGHSIGAYMVLRMLKTLEYRLDRAFLLFPTLERMRESDAGKRFVRFYPVMLYLLPFLCWIFSFIFPFDWLKRKLLSYHFADSPEADRSILVDTVLYDLLNPVSMKNVLQMANEEMSVVRKRDDEIIEEFLPKLTFYYGSNDHWVPDDVAKEMKELYPQGDIIKCSNHPTGNHHFIHPEKDDYANHHYSISSENHLEGKQDENDKTNALLSSSKAKWFDAVRTVKQLNQ</sequence>
<dbReference type="InterPro" id="IPR019363">
    <property type="entry name" value="LDAH"/>
</dbReference>
<accession>A0A816CTH1</accession>
<comment type="catalytic activity">
    <reaction evidence="8">
        <text>a cholesterol ester + H2O = cholesterol + a fatty acid + H(+)</text>
        <dbReference type="Rhea" id="RHEA:36403"/>
        <dbReference type="ChEBI" id="CHEBI:15377"/>
        <dbReference type="ChEBI" id="CHEBI:15378"/>
        <dbReference type="ChEBI" id="CHEBI:16113"/>
        <dbReference type="ChEBI" id="CHEBI:17002"/>
        <dbReference type="ChEBI" id="CHEBI:28868"/>
        <dbReference type="EC" id="3.1.1.13"/>
    </reaction>
    <physiologicalReaction direction="left-to-right" evidence="8">
        <dbReference type="Rhea" id="RHEA:36404"/>
    </physiologicalReaction>
</comment>
<gene>
    <name evidence="10" type="ORF">XAT740_LOCUS51408</name>
</gene>
<dbReference type="EMBL" id="CAJNOR010008161">
    <property type="protein sequence ID" value="CAF1629473.1"/>
    <property type="molecule type" value="Genomic_DNA"/>
</dbReference>
<evidence type="ECO:0000256" key="8">
    <source>
        <dbReference type="ARBA" id="ARBA00049527"/>
    </source>
</evidence>
<evidence type="ECO:0000256" key="4">
    <source>
        <dbReference type="ARBA" id="ARBA00022677"/>
    </source>
</evidence>
<keyword evidence="11" id="KW-1185">Reference proteome</keyword>
<evidence type="ECO:0000313" key="11">
    <source>
        <dbReference type="Proteomes" id="UP000663828"/>
    </source>
</evidence>
<organism evidence="10 11">
    <name type="scientific">Adineta ricciae</name>
    <name type="common">Rotifer</name>
    <dbReference type="NCBI Taxonomy" id="249248"/>
    <lineage>
        <taxon>Eukaryota</taxon>
        <taxon>Metazoa</taxon>
        <taxon>Spiralia</taxon>
        <taxon>Gnathifera</taxon>
        <taxon>Rotifera</taxon>
        <taxon>Eurotatoria</taxon>
        <taxon>Bdelloidea</taxon>
        <taxon>Adinetida</taxon>
        <taxon>Adinetidae</taxon>
        <taxon>Adineta</taxon>
    </lineage>
</organism>
<keyword evidence="5" id="KW-0378">Hydrolase</keyword>
<comment type="similarity">
    <text evidence="2">Belongs to the AB hydrolase superfamily. LDAH family.</text>
</comment>
<comment type="caution">
    <text evidence="10">The sequence shown here is derived from an EMBL/GenBank/DDBJ whole genome shotgun (WGS) entry which is preliminary data.</text>
</comment>
<keyword evidence="9" id="KW-0812">Transmembrane</keyword>
<evidence type="ECO:0000256" key="5">
    <source>
        <dbReference type="ARBA" id="ARBA00022801"/>
    </source>
</evidence>
<keyword evidence="4" id="KW-0551">Lipid droplet</keyword>
<reference evidence="10" key="1">
    <citation type="submission" date="2021-02" db="EMBL/GenBank/DDBJ databases">
        <authorList>
            <person name="Nowell W R."/>
        </authorList>
    </citation>
    <scope>NUCLEOTIDE SEQUENCE</scope>
</reference>
<dbReference type="InterPro" id="IPR029058">
    <property type="entry name" value="AB_hydrolase_fold"/>
</dbReference>
<keyword evidence="9" id="KW-0472">Membrane</keyword>
<dbReference type="SUPFAM" id="SSF53474">
    <property type="entry name" value="alpha/beta-Hydrolases"/>
    <property type="match status" value="1"/>
</dbReference>
<dbReference type="EC" id="3.1.1.13" evidence="7"/>
<evidence type="ECO:0000256" key="2">
    <source>
        <dbReference type="ARBA" id="ARBA00008300"/>
    </source>
</evidence>
<feature type="transmembrane region" description="Helical" evidence="9">
    <location>
        <begin position="152"/>
        <end position="173"/>
    </location>
</feature>
<evidence type="ECO:0000256" key="1">
    <source>
        <dbReference type="ARBA" id="ARBA00004502"/>
    </source>
</evidence>
<feature type="non-terminal residue" evidence="10">
    <location>
        <position position="1"/>
    </location>
</feature>
<evidence type="ECO:0000256" key="9">
    <source>
        <dbReference type="SAM" id="Phobius"/>
    </source>
</evidence>
<dbReference type="PANTHER" id="PTHR13390">
    <property type="entry name" value="LIPASE"/>
    <property type="match status" value="1"/>
</dbReference>
<dbReference type="PANTHER" id="PTHR13390:SF0">
    <property type="entry name" value="LIPID DROPLET-ASSOCIATED HYDROLASE"/>
    <property type="match status" value="1"/>
</dbReference>
<dbReference type="GO" id="GO:0004771">
    <property type="term" value="F:sterol ester esterase activity"/>
    <property type="evidence" value="ECO:0007669"/>
    <property type="project" value="UniProtKB-EC"/>
</dbReference>
<dbReference type="AlphaFoldDB" id="A0A816CTH1"/>
<name>A0A816CTH1_ADIRI</name>
<evidence type="ECO:0000313" key="10">
    <source>
        <dbReference type="EMBL" id="CAF1629473.1"/>
    </source>
</evidence>
<proteinExistence type="inferred from homology"/>
<keyword evidence="9" id="KW-1133">Transmembrane helix</keyword>